<organism evidence="1 2">
    <name type="scientific">Psychroflexus planctonicus</name>
    <dbReference type="NCBI Taxonomy" id="1526575"/>
    <lineage>
        <taxon>Bacteria</taxon>
        <taxon>Pseudomonadati</taxon>
        <taxon>Bacteroidota</taxon>
        <taxon>Flavobacteriia</taxon>
        <taxon>Flavobacteriales</taxon>
        <taxon>Flavobacteriaceae</taxon>
        <taxon>Psychroflexus</taxon>
    </lineage>
</organism>
<evidence type="ECO:0000313" key="2">
    <source>
        <dbReference type="Proteomes" id="UP000599179"/>
    </source>
</evidence>
<proteinExistence type="predicted"/>
<name>A0ABQ1SC14_9FLAO</name>
<evidence type="ECO:0008006" key="3">
    <source>
        <dbReference type="Google" id="ProtNLM"/>
    </source>
</evidence>
<gene>
    <name evidence="1" type="ORF">GCM10010832_04220</name>
</gene>
<dbReference type="Proteomes" id="UP000599179">
    <property type="component" value="Unassembled WGS sequence"/>
</dbReference>
<dbReference type="RefSeq" id="WP_188457420.1">
    <property type="nucleotide sequence ID" value="NZ_BMGM01000001.1"/>
</dbReference>
<protein>
    <recommendedName>
        <fullName evidence="3">DUF1566 domain-containing protein</fullName>
    </recommendedName>
</protein>
<dbReference type="EMBL" id="BMGM01000001">
    <property type="protein sequence ID" value="GGE26678.1"/>
    <property type="molecule type" value="Genomic_DNA"/>
</dbReference>
<accession>A0ABQ1SC14</accession>
<evidence type="ECO:0000313" key="1">
    <source>
        <dbReference type="EMBL" id="GGE26678.1"/>
    </source>
</evidence>
<sequence>MTTTYFNLKKQVISIFIILFSLNLSIAQVGIGTTTPDASASIELQSNTKGFLPPRMTTAERDDISSPAEGLTIYNTSNKCLEFYNSDDDWISACSGQVVTSPAIGMNYEGGIIFYVLQPGDQGYDPNVVHGLIASTSDQSEGIRWNRFDQQYVQTNASETAIGTGLSNTNAIISAQGTPPENYAASIASAYNGSGFNDWYLPSKDELNLMYNNKNLIGGFANWFYWSSSESSGTISWNAAYIQRFDNGLQQDTWRDGTYRVRAIRSF</sequence>
<reference evidence="2" key="1">
    <citation type="journal article" date="2019" name="Int. J. Syst. Evol. Microbiol.">
        <title>The Global Catalogue of Microorganisms (GCM) 10K type strain sequencing project: providing services to taxonomists for standard genome sequencing and annotation.</title>
        <authorList>
            <consortium name="The Broad Institute Genomics Platform"/>
            <consortium name="The Broad Institute Genome Sequencing Center for Infectious Disease"/>
            <person name="Wu L."/>
            <person name="Ma J."/>
        </authorList>
    </citation>
    <scope>NUCLEOTIDE SEQUENCE [LARGE SCALE GENOMIC DNA]</scope>
    <source>
        <strain evidence="2">CGMCC 1.12931</strain>
    </source>
</reference>
<keyword evidence="2" id="KW-1185">Reference proteome</keyword>
<comment type="caution">
    <text evidence="1">The sequence shown here is derived from an EMBL/GenBank/DDBJ whole genome shotgun (WGS) entry which is preliminary data.</text>
</comment>